<name>A0A1E2URV8_9GAMM</name>
<dbReference type="OrthoDB" id="8557099at2"/>
<dbReference type="RefSeq" id="WP_069005263.1">
    <property type="nucleotide sequence ID" value="NZ_LVJW01000003.1"/>
</dbReference>
<organism evidence="2 3">
    <name type="scientific">Candidatus Thiodiazotropha endoloripes</name>
    <dbReference type="NCBI Taxonomy" id="1818881"/>
    <lineage>
        <taxon>Bacteria</taxon>
        <taxon>Pseudomonadati</taxon>
        <taxon>Pseudomonadota</taxon>
        <taxon>Gammaproteobacteria</taxon>
        <taxon>Chromatiales</taxon>
        <taxon>Sedimenticolaceae</taxon>
        <taxon>Candidatus Thiodiazotropha</taxon>
    </lineage>
</organism>
<comment type="caution">
    <text evidence="2">The sequence shown here is derived from an EMBL/GenBank/DDBJ whole genome shotgun (WGS) entry which is preliminary data.</text>
</comment>
<dbReference type="EMBL" id="LVJZ01000003">
    <property type="protein sequence ID" value="ODB97497.1"/>
    <property type="molecule type" value="Genomic_DNA"/>
</dbReference>
<keyword evidence="1" id="KW-0732">Signal</keyword>
<accession>A0A1E2URV8</accession>
<keyword evidence="3" id="KW-1185">Reference proteome</keyword>
<evidence type="ECO:0000313" key="2">
    <source>
        <dbReference type="EMBL" id="ODB97497.1"/>
    </source>
</evidence>
<sequence length="265" mass="29555">MKPSILAIMLAALVLPQSGVVAADQAQNLKNSKPAVSHGHRGAKTFHIDNLDGATITYIKPDLSSQSITPVMGRITMPVSGVDNYHALVVEKDWGDHKEVIIRYQYMFGRPSKQNPVRLTAAEKSEFEIVPNPLPREHYRYHSQQAWQFLARYQGEFVANQPLTLSTSNGSEQTLNTDQHGRVTFLIPDDFPGLIEGERNKQSAQFTISGEYQEGDTTYSTQLVADYRVNPSHWQSTEWGVLVLGIGFLAGGYLGQNLKKRDKKA</sequence>
<protein>
    <submittedName>
        <fullName evidence="2">Uncharacterized protein</fullName>
    </submittedName>
</protein>
<dbReference type="Proteomes" id="UP000094849">
    <property type="component" value="Unassembled WGS sequence"/>
</dbReference>
<dbReference type="AlphaFoldDB" id="A0A1E2URV8"/>
<dbReference type="STRING" id="1818881.A3196_12470"/>
<gene>
    <name evidence="2" type="ORF">A3196_12470</name>
</gene>
<reference evidence="2 3" key="1">
    <citation type="submission" date="2016-03" db="EMBL/GenBank/DDBJ databases">
        <title>Chemosynthetic sulphur-oxidizing symbionts of marine invertebrate animals are capable of nitrogen fixation.</title>
        <authorList>
            <person name="Petersen J.M."/>
            <person name="Kemper A."/>
            <person name="Gruber-Vodicka H."/>
            <person name="Cardini U."/>
            <person name="Geest Mvander."/>
            <person name="Kleiner M."/>
            <person name="Bulgheresi S."/>
            <person name="Fussmann M."/>
            <person name="Herbold C."/>
            <person name="Seah B.K.B."/>
            <person name="Antony C.Paul."/>
            <person name="Liu D."/>
            <person name="Belitz A."/>
            <person name="Weber M."/>
        </authorList>
    </citation>
    <scope>NUCLEOTIDE SEQUENCE [LARGE SCALE GENOMIC DNA]</scope>
    <source>
        <strain evidence="2">G_D</strain>
    </source>
</reference>
<feature type="signal peptide" evidence="1">
    <location>
        <begin position="1"/>
        <end position="22"/>
    </location>
</feature>
<evidence type="ECO:0000313" key="3">
    <source>
        <dbReference type="Proteomes" id="UP000094849"/>
    </source>
</evidence>
<proteinExistence type="predicted"/>
<evidence type="ECO:0000256" key="1">
    <source>
        <dbReference type="SAM" id="SignalP"/>
    </source>
</evidence>
<feature type="chain" id="PRO_5009119136" evidence="1">
    <location>
        <begin position="23"/>
        <end position="265"/>
    </location>
</feature>